<dbReference type="PIRSF" id="PIRSF017082">
    <property type="entry name" value="YflP"/>
    <property type="match status" value="1"/>
</dbReference>
<comment type="similarity">
    <text evidence="1">Belongs to the UPF0065 (bug) family.</text>
</comment>
<organism evidence="3 4">
    <name type="scientific">Ramlibacter aurantiacus</name>
    <dbReference type="NCBI Taxonomy" id="2801330"/>
    <lineage>
        <taxon>Bacteria</taxon>
        <taxon>Pseudomonadati</taxon>
        <taxon>Pseudomonadota</taxon>
        <taxon>Betaproteobacteria</taxon>
        <taxon>Burkholderiales</taxon>
        <taxon>Comamonadaceae</taxon>
        <taxon>Ramlibacter</taxon>
    </lineage>
</organism>
<keyword evidence="4" id="KW-1185">Reference proteome</keyword>
<comment type="caution">
    <text evidence="3">The sequence shown here is derived from an EMBL/GenBank/DDBJ whole genome shotgun (WGS) entry which is preliminary data.</text>
</comment>
<proteinExistence type="inferred from homology"/>
<evidence type="ECO:0000313" key="4">
    <source>
        <dbReference type="Proteomes" id="UP000613011"/>
    </source>
</evidence>
<keyword evidence="2" id="KW-0732">Signal</keyword>
<protein>
    <submittedName>
        <fullName evidence="3">Tripartite tricarboxylate transporter substrate binding protein</fullName>
    </submittedName>
</protein>
<feature type="signal peptide" evidence="2">
    <location>
        <begin position="1"/>
        <end position="35"/>
    </location>
</feature>
<evidence type="ECO:0000313" key="3">
    <source>
        <dbReference type="EMBL" id="MBL0421100.1"/>
    </source>
</evidence>
<reference evidence="3" key="1">
    <citation type="submission" date="2021-01" db="EMBL/GenBank/DDBJ databases">
        <title>Ramlibacter sp. strain AW1 16S ribosomal RNA gene Genome sequencing and assembly.</title>
        <authorList>
            <person name="Kang M."/>
        </authorList>
    </citation>
    <scope>NUCLEOTIDE SEQUENCE</scope>
    <source>
        <strain evidence="3">AW1</strain>
    </source>
</reference>
<dbReference type="PANTHER" id="PTHR42928">
    <property type="entry name" value="TRICARBOXYLATE-BINDING PROTEIN"/>
    <property type="match status" value="1"/>
</dbReference>
<dbReference type="SUPFAM" id="SSF53850">
    <property type="entry name" value="Periplasmic binding protein-like II"/>
    <property type="match status" value="1"/>
</dbReference>
<name>A0A937D3V7_9BURK</name>
<dbReference type="InterPro" id="IPR005064">
    <property type="entry name" value="BUG"/>
</dbReference>
<dbReference type="RefSeq" id="WP_201684183.1">
    <property type="nucleotide sequence ID" value="NZ_JAEQNA010000004.1"/>
</dbReference>
<dbReference type="Pfam" id="PF03401">
    <property type="entry name" value="TctC"/>
    <property type="match status" value="1"/>
</dbReference>
<dbReference type="AlphaFoldDB" id="A0A937D3V7"/>
<dbReference type="EMBL" id="JAEQNA010000004">
    <property type="protein sequence ID" value="MBL0421100.1"/>
    <property type="molecule type" value="Genomic_DNA"/>
</dbReference>
<gene>
    <name evidence="3" type="ORF">JI739_12145</name>
</gene>
<dbReference type="CDD" id="cd13578">
    <property type="entry name" value="PBP2_Bug27"/>
    <property type="match status" value="1"/>
</dbReference>
<accession>A0A937D3V7</accession>
<dbReference type="Gene3D" id="3.40.190.10">
    <property type="entry name" value="Periplasmic binding protein-like II"/>
    <property type="match status" value="1"/>
</dbReference>
<dbReference type="Gene3D" id="3.40.190.150">
    <property type="entry name" value="Bordetella uptake gene, domain 1"/>
    <property type="match status" value="1"/>
</dbReference>
<dbReference type="PANTHER" id="PTHR42928:SF5">
    <property type="entry name" value="BLR1237 PROTEIN"/>
    <property type="match status" value="1"/>
</dbReference>
<dbReference type="InterPro" id="IPR006311">
    <property type="entry name" value="TAT_signal"/>
</dbReference>
<dbReference type="PROSITE" id="PS51318">
    <property type="entry name" value="TAT"/>
    <property type="match status" value="1"/>
</dbReference>
<dbReference type="Proteomes" id="UP000613011">
    <property type="component" value="Unassembled WGS sequence"/>
</dbReference>
<evidence type="ECO:0000256" key="1">
    <source>
        <dbReference type="ARBA" id="ARBA00006987"/>
    </source>
</evidence>
<evidence type="ECO:0000256" key="2">
    <source>
        <dbReference type="SAM" id="SignalP"/>
    </source>
</evidence>
<feature type="chain" id="PRO_5037681638" evidence="2">
    <location>
        <begin position="36"/>
        <end position="334"/>
    </location>
</feature>
<dbReference type="InterPro" id="IPR042100">
    <property type="entry name" value="Bug_dom1"/>
</dbReference>
<sequence>MNGDLLDAIARRELLRRAGLGALALAAGSSALAQAGDYPRRPIRVVVNNAAGGGVDVVARAITQPMSEAIGQPVVIDNRGGAGGLIGGEAVAKADADGYTLLATAGSMVVIAPHLYRKIAFDPMKDLVPVAPAGRATLFLVVRQGIPVQNVDQFIRHLKANAGKLSYGSAGNGSSLHLAGEMFKQQAGVDAVHVPYKGAAPAIQDLLGGQLDFMFDSGTALEHVRSGRLRLLAVANMARSSLFPDVPTLDQSGLKGFDAGSTYGFFAPANTPAEVVNRLNTEINRTMSLKPVRDRLMAIGAEPTQGTPQQFAAVLREDSRRFGEIVRERKITIE</sequence>